<feature type="transmembrane region" description="Helical" evidence="2">
    <location>
        <begin position="279"/>
        <end position="298"/>
    </location>
</feature>
<dbReference type="AlphaFoldDB" id="A0A9P5EV33"/>
<evidence type="ECO:0000313" key="4">
    <source>
        <dbReference type="Proteomes" id="UP000711996"/>
    </source>
</evidence>
<protein>
    <submittedName>
        <fullName evidence="3">Uncharacterized protein</fullName>
    </submittedName>
</protein>
<organism evidence="3 4">
    <name type="scientific">Colletotrichum siamense</name>
    <name type="common">Anthracnose fungus</name>
    <dbReference type="NCBI Taxonomy" id="690259"/>
    <lineage>
        <taxon>Eukaryota</taxon>
        <taxon>Fungi</taxon>
        <taxon>Dikarya</taxon>
        <taxon>Ascomycota</taxon>
        <taxon>Pezizomycotina</taxon>
        <taxon>Sordariomycetes</taxon>
        <taxon>Hypocreomycetidae</taxon>
        <taxon>Glomerellales</taxon>
        <taxon>Glomerellaceae</taxon>
        <taxon>Colletotrichum</taxon>
        <taxon>Colletotrichum gloeosporioides species complex</taxon>
    </lineage>
</organism>
<feature type="transmembrane region" description="Helical" evidence="2">
    <location>
        <begin position="347"/>
        <end position="366"/>
    </location>
</feature>
<accession>A0A9P5EV33</accession>
<reference evidence="3" key="1">
    <citation type="submission" date="2019-06" db="EMBL/GenBank/DDBJ databases">
        <authorList>
            <person name="Gan P."/>
            <person name="Shirasu K."/>
        </authorList>
    </citation>
    <scope>NUCLEOTIDE SEQUENCE [LARGE SCALE GENOMIC DNA]</scope>
    <source>
        <strain evidence="3">CAD2</strain>
    </source>
</reference>
<evidence type="ECO:0000256" key="2">
    <source>
        <dbReference type="SAM" id="Phobius"/>
    </source>
</evidence>
<feature type="region of interest" description="Disordered" evidence="1">
    <location>
        <begin position="1"/>
        <end position="47"/>
    </location>
</feature>
<sequence>MGGAVSSLKSAAKGTDDAAHASSPGKHVDSAVHAADNGIPSNVKPAGQYETSDARYLVHGNKASYNATSDPVYLPPIPVEWIIAPKSVSAGQCPSMGDTINTFIIADALNLVIAIIFCCRPIVKKMTFGFFGKLPNKNAQGWKSIPSVWYSWLFSLIMTLGANLINSFVVVGTEGYKHLSWDIIFALYASRPRINMLVVALLRVFAAVRTSDWSQTANYKPVEKEELENQNTTYSGSEFTIKDGPDDGSASERLIIKVNNGTGTLEKEYVYIDSYRSTIVAEMILNIISAVFIGITWGRFPNEAIKDYMKFKTTFMEVAPAIVFVGAILAIPVYWRRDKHVGDKWMRGLGTAVFFGGAYAAPWVYWNYFLQLPGSL</sequence>
<dbReference type="EMBL" id="QPMT01000014">
    <property type="protein sequence ID" value="KAF4860015.1"/>
    <property type="molecule type" value="Genomic_DNA"/>
</dbReference>
<comment type="caution">
    <text evidence="3">The sequence shown here is derived from an EMBL/GenBank/DDBJ whole genome shotgun (WGS) entry which is preliminary data.</text>
</comment>
<keyword evidence="4" id="KW-1185">Reference proteome</keyword>
<proteinExistence type="predicted"/>
<keyword evidence="2" id="KW-1133">Transmembrane helix</keyword>
<evidence type="ECO:0000313" key="3">
    <source>
        <dbReference type="EMBL" id="KAF4860015.1"/>
    </source>
</evidence>
<feature type="transmembrane region" description="Helical" evidence="2">
    <location>
        <begin position="103"/>
        <end position="123"/>
    </location>
</feature>
<dbReference type="Proteomes" id="UP000711996">
    <property type="component" value="Unassembled WGS sequence"/>
</dbReference>
<dbReference type="OrthoDB" id="3525430at2759"/>
<gene>
    <name evidence="3" type="ORF">CGCSCA2_v005606</name>
</gene>
<feature type="transmembrane region" description="Helical" evidence="2">
    <location>
        <begin position="318"/>
        <end position="335"/>
    </location>
</feature>
<keyword evidence="2" id="KW-0472">Membrane</keyword>
<name>A0A9P5EV33_COLSI</name>
<feature type="transmembrane region" description="Helical" evidence="2">
    <location>
        <begin position="149"/>
        <end position="171"/>
    </location>
</feature>
<keyword evidence="2" id="KW-0812">Transmembrane</keyword>
<evidence type="ECO:0000256" key="1">
    <source>
        <dbReference type="SAM" id="MobiDB-lite"/>
    </source>
</evidence>